<sequence length="286" mass="31957">MKKYGIVVDSSAALTEKQASDLGVVVAPLTLTYNKEHFEDQITMTYNDVKDILARHEIIMTSQPNIGRILELLEPMRDEGYDHIFIITLSATLSGTFSAFNHAVEELQLSNVSVIDSYTIAGPVQNAIGLIRHFEAKDGTVEEILEAFKPIFDNTSTYIYPQDFRQLKASGRISSSAATLASLLKIKPVLRFENRGKTIEKFATARTEAKAFDAIMNDLLDNGVNQNDHILYILEFEADEVSKRFINRVHETFPNIEIIRMPLPAAVATHAGIGTIAIQWNVKTKQ</sequence>
<reference evidence="2 3" key="1">
    <citation type="submission" date="2015-10" db="EMBL/GenBank/DDBJ databases">
        <title>Erysipelothrix larvae sp. LV19 isolated from the larval gut of the rhinoceros beetle, Trypoxylus dichotomus.</title>
        <authorList>
            <person name="Lim S."/>
            <person name="Kim B.-C."/>
        </authorList>
    </citation>
    <scope>NUCLEOTIDE SEQUENCE [LARGE SCALE GENOMIC DNA]</scope>
    <source>
        <strain evidence="2 3">LV19</strain>
    </source>
</reference>
<gene>
    <name evidence="2" type="ORF">AOC36_00255</name>
</gene>
<dbReference type="InterPro" id="IPR050270">
    <property type="entry name" value="DegV_domain_contain"/>
</dbReference>
<evidence type="ECO:0000256" key="1">
    <source>
        <dbReference type="ARBA" id="ARBA00023121"/>
    </source>
</evidence>
<dbReference type="Proteomes" id="UP000063781">
    <property type="component" value="Chromosome"/>
</dbReference>
<dbReference type="STRING" id="1514105.AOC36_00255"/>
<dbReference type="AlphaFoldDB" id="A0A120JTC8"/>
<keyword evidence="3" id="KW-1185">Reference proteome</keyword>
<dbReference type="SUPFAM" id="SSF82549">
    <property type="entry name" value="DAK1/DegV-like"/>
    <property type="match status" value="1"/>
</dbReference>
<dbReference type="Gene3D" id="3.30.1180.10">
    <property type="match status" value="1"/>
</dbReference>
<dbReference type="InterPro" id="IPR003797">
    <property type="entry name" value="DegV"/>
</dbReference>
<dbReference type="NCBIfam" id="TIGR00762">
    <property type="entry name" value="DegV"/>
    <property type="match status" value="1"/>
</dbReference>
<evidence type="ECO:0000313" key="3">
    <source>
        <dbReference type="Proteomes" id="UP000063781"/>
    </source>
</evidence>
<organism evidence="2 3">
    <name type="scientific">Erysipelothrix larvae</name>
    <dbReference type="NCBI Taxonomy" id="1514105"/>
    <lineage>
        <taxon>Bacteria</taxon>
        <taxon>Bacillati</taxon>
        <taxon>Bacillota</taxon>
        <taxon>Erysipelotrichia</taxon>
        <taxon>Erysipelotrichales</taxon>
        <taxon>Erysipelotrichaceae</taxon>
        <taxon>Erysipelothrix</taxon>
    </lineage>
</organism>
<dbReference type="OrthoDB" id="1638652at2"/>
<dbReference type="RefSeq" id="WP_067629737.1">
    <property type="nucleotide sequence ID" value="NZ_CP013213.1"/>
</dbReference>
<accession>A0A120JTC8</accession>
<evidence type="ECO:0000313" key="2">
    <source>
        <dbReference type="EMBL" id="AMC92478.1"/>
    </source>
</evidence>
<dbReference type="EMBL" id="CP013213">
    <property type="protein sequence ID" value="AMC92478.1"/>
    <property type="molecule type" value="Genomic_DNA"/>
</dbReference>
<dbReference type="PANTHER" id="PTHR33434">
    <property type="entry name" value="DEGV DOMAIN-CONTAINING PROTEIN DR_1986-RELATED"/>
    <property type="match status" value="1"/>
</dbReference>
<evidence type="ECO:0008006" key="4">
    <source>
        <dbReference type="Google" id="ProtNLM"/>
    </source>
</evidence>
<dbReference type="Gene3D" id="3.40.50.10170">
    <property type="match status" value="1"/>
</dbReference>
<dbReference type="KEGG" id="erl:AOC36_00255"/>
<proteinExistence type="predicted"/>
<name>A0A120JTC8_9FIRM</name>
<dbReference type="PROSITE" id="PS51482">
    <property type="entry name" value="DEGV"/>
    <property type="match status" value="1"/>
</dbReference>
<dbReference type="GO" id="GO:0008289">
    <property type="term" value="F:lipid binding"/>
    <property type="evidence" value="ECO:0007669"/>
    <property type="project" value="UniProtKB-KW"/>
</dbReference>
<dbReference type="PANTHER" id="PTHR33434:SF2">
    <property type="entry name" value="FATTY ACID-BINDING PROTEIN TM_1468"/>
    <property type="match status" value="1"/>
</dbReference>
<dbReference type="InterPro" id="IPR043168">
    <property type="entry name" value="DegV_C"/>
</dbReference>
<protein>
    <recommendedName>
        <fullName evidence="4">Fatty acid-binding protein DegV</fullName>
    </recommendedName>
</protein>
<keyword evidence="1" id="KW-0446">Lipid-binding</keyword>
<dbReference type="Pfam" id="PF02645">
    <property type="entry name" value="DegV"/>
    <property type="match status" value="1"/>
</dbReference>